<dbReference type="KEGG" id="lma:LMJF_02_0600"/>
<dbReference type="Proteomes" id="UP000000542">
    <property type="component" value="Chromosome 2"/>
</dbReference>
<gene>
    <name evidence="6" type="primary">ARPC4</name>
    <name evidence="7" type="ORF">LMJF_02_0600</name>
</gene>
<dbReference type="VEuPathDB" id="TriTrypDB:LMJFC_020011800"/>
<sequence length="238" mass="25721">MRGGPSAHRARTRRYAFLPHTNRRGVRRMTVAKQPYYDCVERTLLVALCLPSFAFDVTQGCTVPEVELVPPDTGTGAPPSSFLVHCATAHAALRCHALRLQWSSGDECFIEASCDSTRVSFWFAAAHQPGDALSAQLLNEYMAFFCSHSAATGALPILRCIPVRRTSAGKPAADAAGRTAYDVSFLVLAEHVCGYGRQHLARSILAFAQEVEAAVASLKVSLNARRRAAAQAFFALPA</sequence>
<evidence type="ECO:0000256" key="3">
    <source>
        <dbReference type="ARBA" id="ARBA00022490"/>
    </source>
</evidence>
<comment type="similarity">
    <text evidence="2">Belongs to the ARPC4 family.</text>
</comment>
<dbReference type="VEuPathDB" id="TriTrypDB:LmjF.02.0600"/>
<dbReference type="PANTHER" id="PTHR22629">
    <property type="entry name" value="ARP2/3 COMPLEX 20 KD SUBUNIT"/>
    <property type="match status" value="1"/>
</dbReference>
<evidence type="ECO:0000256" key="5">
    <source>
        <dbReference type="ARBA" id="ARBA00023212"/>
    </source>
</evidence>
<dbReference type="STRING" id="5664.Q19R45"/>
<dbReference type="PANTHER" id="PTHR22629:SF0">
    <property type="entry name" value="ACTIN-RELATED PROTEIN 2_3 COMPLEX SUBUNIT 4"/>
    <property type="match status" value="1"/>
</dbReference>
<organism evidence="6">
    <name type="scientific">Leishmania major</name>
    <dbReference type="NCBI Taxonomy" id="5664"/>
    <lineage>
        <taxon>Eukaryota</taxon>
        <taxon>Discoba</taxon>
        <taxon>Euglenozoa</taxon>
        <taxon>Kinetoplastea</taxon>
        <taxon>Metakinetoplastina</taxon>
        <taxon>Trypanosomatida</taxon>
        <taxon>Trypanosomatidae</taxon>
        <taxon>Leishmaniinae</taxon>
        <taxon>Leishmania</taxon>
    </lineage>
</organism>
<dbReference type="OMA" id="FHTESMY"/>
<dbReference type="VEuPathDB" id="TriTrypDB:LMJLV39_020011200"/>
<keyword evidence="4" id="KW-0009">Actin-binding</keyword>
<dbReference type="AlphaFoldDB" id="Q19R45"/>
<evidence type="ECO:0000313" key="6">
    <source>
        <dbReference type="EMBL" id="ABF58727.1"/>
    </source>
</evidence>
<reference evidence="6" key="3">
    <citation type="submission" date="2006-05" db="EMBL/GenBank/DDBJ databases">
        <title>Arp2/3 complex subunits (t.cruzil.majort.brucei).</title>
        <authorList>
            <person name="De Melo L.D.B."/>
        </authorList>
    </citation>
    <scope>NUCLEOTIDE SEQUENCE</scope>
    <source>
        <strain evidence="6">Friedlin</strain>
    </source>
</reference>
<keyword evidence="8" id="KW-1185">Reference proteome</keyword>
<dbReference type="InParanoid" id="Q19R45"/>
<dbReference type="EMBL" id="FR796398">
    <property type="protein sequence ID" value="CBZ11950.1"/>
    <property type="molecule type" value="Genomic_DNA"/>
</dbReference>
<dbReference type="GO" id="GO:0005885">
    <property type="term" value="C:Arp2/3 protein complex"/>
    <property type="evidence" value="ECO:0000318"/>
    <property type="project" value="GO_Central"/>
</dbReference>
<reference evidence="6" key="2">
    <citation type="submission" date="2006-04" db="EMBL/GenBank/DDBJ databases">
        <authorList>
            <person name="De Melo L.B."/>
        </authorList>
    </citation>
    <scope>NUCLEOTIDE SEQUENCE</scope>
    <source>
        <strain evidence="6">Friedlin</strain>
    </source>
</reference>
<dbReference type="FunCoup" id="Q19R45">
    <property type="interactions" value="299"/>
</dbReference>
<keyword evidence="5" id="KW-0206">Cytoskeleton</keyword>
<proteinExistence type="inferred from homology"/>
<evidence type="ECO:0000313" key="8">
    <source>
        <dbReference type="Proteomes" id="UP000000542"/>
    </source>
</evidence>
<dbReference type="GO" id="GO:0034314">
    <property type="term" value="P:Arp2/3 complex-mediated actin nucleation"/>
    <property type="evidence" value="ECO:0000318"/>
    <property type="project" value="GO_Central"/>
</dbReference>
<comment type="subcellular location">
    <subcellularLocation>
        <location evidence="1">Cytoplasm</location>
        <location evidence="1">Cytoskeleton</location>
    </subcellularLocation>
</comment>
<dbReference type="InterPro" id="IPR008384">
    <property type="entry name" value="ARPC4"/>
</dbReference>
<reference evidence="7 8" key="1">
    <citation type="journal article" date="2005" name="Science">
        <title>The genome of the kinetoplastid parasite, Leishmania major.</title>
        <authorList>
            <person name="Ivens A.C."/>
            <person name="Peacock C.S."/>
            <person name="Worthey E.A."/>
            <person name="Murphy L."/>
            <person name="Aggarwal G."/>
            <person name="Berriman M."/>
            <person name="Sisk E."/>
            <person name="Rajandream M.A."/>
            <person name="Adlem E."/>
            <person name="Aert R."/>
            <person name="Anupama A."/>
            <person name="Apostolou Z."/>
            <person name="Attipoe P."/>
            <person name="Bason N."/>
            <person name="Bauser C."/>
            <person name="Beck A."/>
            <person name="Beverley S.M."/>
            <person name="Bianchettin G."/>
            <person name="Borzym K."/>
            <person name="Bothe G."/>
            <person name="Bruschi C.V."/>
            <person name="Collins M."/>
            <person name="Cadag E."/>
            <person name="Ciarloni L."/>
            <person name="Clayton C."/>
            <person name="Coulson R.M."/>
            <person name="Cronin A."/>
            <person name="Cruz A.K."/>
            <person name="Davies R.M."/>
            <person name="De Gaudenzi J."/>
            <person name="Dobson D.E."/>
            <person name="Duesterhoeft A."/>
            <person name="Fazelina G."/>
            <person name="Fosker N."/>
            <person name="Frasch A.C."/>
            <person name="Fraser A."/>
            <person name="Fuchs M."/>
            <person name="Gabel C."/>
            <person name="Goble A."/>
            <person name="Goffeau A."/>
            <person name="Harris D."/>
            <person name="Hertz-Fowler C."/>
            <person name="Hilbert H."/>
            <person name="Horn D."/>
            <person name="Huang Y."/>
            <person name="Klages S."/>
            <person name="Knights A."/>
            <person name="Kube M."/>
            <person name="Larke N."/>
            <person name="Litvin L."/>
            <person name="Lord A."/>
            <person name="Louie T."/>
            <person name="Marra M."/>
            <person name="Masuy D."/>
            <person name="Matthews K."/>
            <person name="Michaeli S."/>
            <person name="Mottram J.C."/>
            <person name="Muller-Auer S."/>
            <person name="Munden H."/>
            <person name="Nelson S."/>
            <person name="Norbertczak H."/>
            <person name="Oliver K."/>
            <person name="O'neil S."/>
            <person name="Pentony M."/>
            <person name="Pohl T.M."/>
            <person name="Price C."/>
            <person name="Purnelle B."/>
            <person name="Quail M.A."/>
            <person name="Rabbinowitsch E."/>
            <person name="Reinhardt R."/>
            <person name="Rieger M."/>
            <person name="Rinta J."/>
            <person name="Robben J."/>
            <person name="Robertson L."/>
            <person name="Ruiz J.C."/>
            <person name="Rutter S."/>
            <person name="Saunders D."/>
            <person name="Schafer M."/>
            <person name="Schein J."/>
            <person name="Schwartz D.C."/>
            <person name="Seeger K."/>
            <person name="Seyler A."/>
            <person name="Sharp S."/>
            <person name="Shin H."/>
            <person name="Sivam D."/>
            <person name="Squares R."/>
            <person name="Squares S."/>
            <person name="Tosato V."/>
            <person name="Vogt C."/>
            <person name="Volckaert G."/>
            <person name="Wambutt R."/>
            <person name="Warren T."/>
            <person name="Wedler H."/>
            <person name="Woodward J."/>
            <person name="Zhou S."/>
            <person name="Zimmermann W."/>
            <person name="Smith D.F."/>
            <person name="Blackwell J.M."/>
            <person name="Stuart K.D."/>
            <person name="Barrell B."/>
            <person name="Myler P.J."/>
        </authorList>
    </citation>
    <scope>NUCLEOTIDE SEQUENCE [LARGE SCALE GENOMIC DNA]</scope>
    <source>
        <strain evidence="7">Friedlin</strain>
        <strain evidence="8">MHOM/IL/81/Friedlin</strain>
    </source>
</reference>
<dbReference type="VEuPathDB" id="TriTrypDB:LMJSD75_020011300"/>
<dbReference type="RefSeq" id="XP_003721665.1">
    <property type="nucleotide sequence ID" value="XM_003721617.1"/>
</dbReference>
<name>Q19R45_LEIMA</name>
<dbReference type="SUPFAM" id="SSF69645">
    <property type="entry name" value="Arp2/3 complex subunits"/>
    <property type="match status" value="1"/>
</dbReference>
<evidence type="ECO:0000256" key="1">
    <source>
        <dbReference type="ARBA" id="ARBA00004245"/>
    </source>
</evidence>
<evidence type="ECO:0000256" key="2">
    <source>
        <dbReference type="ARBA" id="ARBA00005919"/>
    </source>
</evidence>
<reference evidence="7" key="5">
    <citation type="submission" date="2011-01" db="EMBL/GenBank/DDBJ databases">
        <authorList>
            <person name="Aslett M."/>
        </authorList>
    </citation>
    <scope>NUCLEOTIDE SEQUENCE</scope>
    <source>
        <strain evidence="7">Friedlin</strain>
    </source>
</reference>
<dbReference type="Gene3D" id="3.30.1460.20">
    <property type="match status" value="1"/>
</dbReference>
<protein>
    <submittedName>
        <fullName evidence="6">ARPC4</fullName>
    </submittedName>
    <submittedName>
        <fullName evidence="7">Putative ARP2/3 complex subunit</fullName>
    </submittedName>
</protein>
<dbReference type="EMBL" id="DQ493624">
    <property type="protein sequence ID" value="ABF58727.1"/>
    <property type="molecule type" value="Genomic_DNA"/>
</dbReference>
<dbReference type="InterPro" id="IPR034666">
    <property type="entry name" value="ARPC2/4"/>
</dbReference>
<dbReference type="GO" id="GO:0030041">
    <property type="term" value="P:actin filament polymerization"/>
    <property type="evidence" value="ECO:0007669"/>
    <property type="project" value="InterPro"/>
</dbReference>
<accession>E9ACD4</accession>
<reference evidence="7 8" key="4">
    <citation type="journal article" date="2011" name="Genome Res.">
        <title>Chromosome and gene copy number variation allow major structural change between species and strains of Leishmania.</title>
        <authorList>
            <person name="Rogers M.B."/>
            <person name="Hilley J.D."/>
            <person name="Dickens N.J."/>
            <person name="Wilkes J."/>
            <person name="Bates P.A."/>
            <person name="Depledge D.P."/>
            <person name="Harris D."/>
            <person name="Her Y."/>
            <person name="Herzyk P."/>
            <person name="Imamura H."/>
            <person name="Otto T.D."/>
            <person name="Sanders M."/>
            <person name="Seeger K."/>
            <person name="Dujardin J.C."/>
            <person name="Berriman M."/>
            <person name="Smith D.F."/>
            <person name="Hertz-Fowler C."/>
            <person name="Mottram J.C."/>
        </authorList>
    </citation>
    <scope>NUCLEOTIDE SEQUENCE [LARGE SCALE GENOMIC DNA]</scope>
    <source>
        <strain evidence="7">Friedlin</strain>
        <strain evidence="8">MHOM/IL/81/Friedlin</strain>
    </source>
</reference>
<dbReference type="Pfam" id="PF05856">
    <property type="entry name" value="ARPC4"/>
    <property type="match status" value="1"/>
</dbReference>
<dbReference type="HOGENOM" id="CLU_1167786_0_0_1"/>
<evidence type="ECO:0000256" key="4">
    <source>
        <dbReference type="ARBA" id="ARBA00023203"/>
    </source>
</evidence>
<dbReference type="GO" id="GO:0051015">
    <property type="term" value="F:actin filament binding"/>
    <property type="evidence" value="ECO:0000318"/>
    <property type="project" value="GO_Central"/>
</dbReference>
<evidence type="ECO:0000313" key="7">
    <source>
        <dbReference type="EMBL" id="CBZ11950.1"/>
    </source>
</evidence>
<dbReference type="GeneID" id="12981596"/>
<dbReference type="eggNOG" id="KOG1876">
    <property type="taxonomic scope" value="Eukaryota"/>
</dbReference>
<accession>Q19R45</accession>
<keyword evidence="3" id="KW-0963">Cytoplasm</keyword>